<proteinExistence type="predicted"/>
<dbReference type="RefSeq" id="WP_344611126.1">
    <property type="nucleotide sequence ID" value="NZ_BAAARV010000007.1"/>
</dbReference>
<keyword evidence="2" id="KW-1185">Reference proteome</keyword>
<protein>
    <recommendedName>
        <fullName evidence="3">Acetyltransferase</fullName>
    </recommendedName>
</protein>
<evidence type="ECO:0000313" key="2">
    <source>
        <dbReference type="Proteomes" id="UP001501444"/>
    </source>
</evidence>
<accession>A0ABN3FKP6</accession>
<comment type="caution">
    <text evidence="1">The sequence shown here is derived from an EMBL/GenBank/DDBJ whole genome shotgun (WGS) entry which is preliminary data.</text>
</comment>
<name>A0ABN3FKP6_9ACTN</name>
<sequence length="113" mass="12768">MAQSAQVELTVIEDETALQYTDNIVDLYAAVYAKPPYNEGSDDVRWFADSWPSRVRQPVFRLVMARADAELIGFTFGHQLPVDTRWWSGAQTPLPTEFTVDGLDPIRRTGSMC</sequence>
<dbReference type="Proteomes" id="UP001501444">
    <property type="component" value="Unassembled WGS sequence"/>
</dbReference>
<evidence type="ECO:0008006" key="3">
    <source>
        <dbReference type="Google" id="ProtNLM"/>
    </source>
</evidence>
<dbReference type="EMBL" id="BAAARV010000007">
    <property type="protein sequence ID" value="GAA2332233.1"/>
    <property type="molecule type" value="Genomic_DNA"/>
</dbReference>
<evidence type="ECO:0000313" key="1">
    <source>
        <dbReference type="EMBL" id="GAA2332233.1"/>
    </source>
</evidence>
<organism evidence="1 2">
    <name type="scientific">Dactylosporangium salmoneum</name>
    <dbReference type="NCBI Taxonomy" id="53361"/>
    <lineage>
        <taxon>Bacteria</taxon>
        <taxon>Bacillati</taxon>
        <taxon>Actinomycetota</taxon>
        <taxon>Actinomycetes</taxon>
        <taxon>Micromonosporales</taxon>
        <taxon>Micromonosporaceae</taxon>
        <taxon>Dactylosporangium</taxon>
    </lineage>
</organism>
<reference evidence="1 2" key="1">
    <citation type="journal article" date="2019" name="Int. J. Syst. Evol. Microbiol.">
        <title>The Global Catalogue of Microorganisms (GCM) 10K type strain sequencing project: providing services to taxonomists for standard genome sequencing and annotation.</title>
        <authorList>
            <consortium name="The Broad Institute Genomics Platform"/>
            <consortium name="The Broad Institute Genome Sequencing Center for Infectious Disease"/>
            <person name="Wu L."/>
            <person name="Ma J."/>
        </authorList>
    </citation>
    <scope>NUCLEOTIDE SEQUENCE [LARGE SCALE GENOMIC DNA]</scope>
    <source>
        <strain evidence="1 2">JCM 3272</strain>
    </source>
</reference>
<gene>
    <name evidence="1" type="ORF">GCM10010170_011090</name>
</gene>